<keyword evidence="3" id="KW-1185">Reference proteome</keyword>
<reference evidence="2 3" key="1">
    <citation type="journal article" date="2016" name="Int. J. Syst. Evol. Microbiol.">
        <title>Pseudaminobacter manganicus sp. nov., isolated from sludge of a manganese mine.</title>
        <authorList>
            <person name="Li J."/>
            <person name="Huang J."/>
            <person name="Liao S."/>
            <person name="Wang G."/>
        </authorList>
    </citation>
    <scope>NUCLEOTIDE SEQUENCE [LARGE SCALE GENOMIC DNA]</scope>
    <source>
        <strain evidence="2 3">JH-7</strain>
    </source>
</reference>
<dbReference type="GO" id="GO:0003677">
    <property type="term" value="F:DNA binding"/>
    <property type="evidence" value="ECO:0007669"/>
    <property type="project" value="InterPro"/>
</dbReference>
<dbReference type="Proteomes" id="UP000191905">
    <property type="component" value="Unassembled WGS sequence"/>
</dbReference>
<dbReference type="OrthoDB" id="7873913at2"/>
<dbReference type="STRING" id="1873176.BFN67_13040"/>
<feature type="region of interest" description="Disordered" evidence="1">
    <location>
        <begin position="155"/>
        <end position="190"/>
    </location>
</feature>
<evidence type="ECO:0000313" key="2">
    <source>
        <dbReference type="EMBL" id="OQM76562.1"/>
    </source>
</evidence>
<dbReference type="InterPro" id="IPR036953">
    <property type="entry name" value="GreA/GreB_C_sf"/>
</dbReference>
<protein>
    <recommendedName>
        <fullName evidence="4">Nucleoside-diphosphate kinase</fullName>
    </recommendedName>
</protein>
<organism evidence="2 3">
    <name type="scientific">Manganibacter manganicus</name>
    <dbReference type="NCBI Taxonomy" id="1873176"/>
    <lineage>
        <taxon>Bacteria</taxon>
        <taxon>Pseudomonadati</taxon>
        <taxon>Pseudomonadota</taxon>
        <taxon>Alphaproteobacteria</taxon>
        <taxon>Hyphomicrobiales</taxon>
        <taxon>Phyllobacteriaceae</taxon>
        <taxon>Manganibacter</taxon>
    </lineage>
</organism>
<accession>A0A1V8RTP1</accession>
<name>A0A1V8RTP1_9HYPH</name>
<evidence type="ECO:0000256" key="1">
    <source>
        <dbReference type="SAM" id="MobiDB-lite"/>
    </source>
</evidence>
<dbReference type="EMBL" id="MDET01000006">
    <property type="protein sequence ID" value="OQM76562.1"/>
    <property type="molecule type" value="Genomic_DNA"/>
</dbReference>
<proteinExistence type="predicted"/>
<dbReference type="AlphaFoldDB" id="A0A1V8RTP1"/>
<comment type="caution">
    <text evidence="2">The sequence shown here is derived from an EMBL/GenBank/DDBJ whole genome shotgun (WGS) entry which is preliminary data.</text>
</comment>
<evidence type="ECO:0000313" key="3">
    <source>
        <dbReference type="Proteomes" id="UP000191905"/>
    </source>
</evidence>
<sequence>MPGKDACVLTTKDYSILEMMLERQPADTALAMLLRHKIDTAQIVFGQDIDPAIVTLGSRTTYRVDDQPAQTRVVTHDHMRGLVGLLLPITNLRGLALLGLAEGESITIISNDDNEETITVQAVVYQPEASRREAANLKKKGDFTQSAGRPFLQLIQGSLGDDPKPVRAQRLVHANPDGEHEDPDPGPSAA</sequence>
<gene>
    <name evidence="2" type="ORF">BFN67_13040</name>
</gene>
<dbReference type="GO" id="GO:0032784">
    <property type="term" value="P:regulation of DNA-templated transcription elongation"/>
    <property type="evidence" value="ECO:0007669"/>
    <property type="project" value="InterPro"/>
</dbReference>
<dbReference type="Gene3D" id="3.10.50.30">
    <property type="entry name" value="Transcription elongation factor, GreA/GreB, C-terminal domain"/>
    <property type="match status" value="1"/>
</dbReference>
<dbReference type="RefSeq" id="WP_080918574.1">
    <property type="nucleotide sequence ID" value="NZ_MDET01000006.1"/>
</dbReference>
<evidence type="ECO:0008006" key="4">
    <source>
        <dbReference type="Google" id="ProtNLM"/>
    </source>
</evidence>